<dbReference type="InterPro" id="IPR050832">
    <property type="entry name" value="Bact_Acetyltransf"/>
</dbReference>
<dbReference type="EMBL" id="JAJEWP010000001">
    <property type="protein sequence ID" value="MCC2616047.1"/>
    <property type="molecule type" value="Genomic_DNA"/>
</dbReference>
<evidence type="ECO:0000313" key="4">
    <source>
        <dbReference type="EMBL" id="MCC2616047.1"/>
    </source>
</evidence>
<keyword evidence="1" id="KW-0808">Transferase</keyword>
<dbReference type="PANTHER" id="PTHR43877">
    <property type="entry name" value="AMINOALKYLPHOSPHONATE N-ACETYLTRANSFERASE-RELATED-RELATED"/>
    <property type="match status" value="1"/>
</dbReference>
<feature type="domain" description="N-acetyltransferase" evidence="3">
    <location>
        <begin position="3"/>
        <end position="152"/>
    </location>
</feature>
<name>A0ABS8G625_9ALTE</name>
<sequence>MDIHIEPVDQPDVRALLEGHLADMRETSPPESVHALDISGLQQPDITFWVARRHGTLLGCAALKSLSGEHAEIKSMRTAEHARGQGVASALLENLIDHASKRGIKRLSLETGSMAFFAPARAMYAKYGFSPCGPFSHYKLDPNSVFMTRVLTGKDGE</sequence>
<keyword evidence="2" id="KW-0012">Acyltransferase</keyword>
<evidence type="ECO:0000259" key="3">
    <source>
        <dbReference type="PROSITE" id="PS51186"/>
    </source>
</evidence>
<protein>
    <submittedName>
        <fullName evidence="4">GNAT family N-acetyltransferase</fullName>
    </submittedName>
</protein>
<comment type="caution">
    <text evidence="4">The sequence shown here is derived from an EMBL/GenBank/DDBJ whole genome shotgun (WGS) entry which is preliminary data.</text>
</comment>
<dbReference type="InterPro" id="IPR000182">
    <property type="entry name" value="GNAT_dom"/>
</dbReference>
<dbReference type="SUPFAM" id="SSF55729">
    <property type="entry name" value="Acyl-CoA N-acyltransferases (Nat)"/>
    <property type="match status" value="1"/>
</dbReference>
<dbReference type="Proteomes" id="UP001520878">
    <property type="component" value="Unassembled WGS sequence"/>
</dbReference>
<gene>
    <name evidence="4" type="ORF">LJ739_07325</name>
</gene>
<evidence type="ECO:0000313" key="5">
    <source>
        <dbReference type="Proteomes" id="UP001520878"/>
    </source>
</evidence>
<dbReference type="PROSITE" id="PS51186">
    <property type="entry name" value="GNAT"/>
    <property type="match status" value="1"/>
</dbReference>
<dbReference type="RefSeq" id="WP_229158637.1">
    <property type="nucleotide sequence ID" value="NZ_JAJEWP010000001.1"/>
</dbReference>
<organism evidence="4 5">
    <name type="scientific">Fluctibacter halophilus</name>
    <dbReference type="NCBI Taxonomy" id="226011"/>
    <lineage>
        <taxon>Bacteria</taxon>
        <taxon>Pseudomonadati</taxon>
        <taxon>Pseudomonadota</taxon>
        <taxon>Gammaproteobacteria</taxon>
        <taxon>Alteromonadales</taxon>
        <taxon>Alteromonadaceae</taxon>
        <taxon>Fluctibacter</taxon>
    </lineage>
</organism>
<proteinExistence type="predicted"/>
<dbReference type="InterPro" id="IPR016181">
    <property type="entry name" value="Acyl_CoA_acyltransferase"/>
</dbReference>
<keyword evidence="5" id="KW-1185">Reference proteome</keyword>
<accession>A0ABS8G625</accession>
<dbReference type="Pfam" id="PF00583">
    <property type="entry name" value="Acetyltransf_1"/>
    <property type="match status" value="1"/>
</dbReference>
<dbReference type="Gene3D" id="3.40.630.30">
    <property type="match status" value="1"/>
</dbReference>
<evidence type="ECO:0000256" key="1">
    <source>
        <dbReference type="ARBA" id="ARBA00022679"/>
    </source>
</evidence>
<dbReference type="CDD" id="cd04301">
    <property type="entry name" value="NAT_SF"/>
    <property type="match status" value="1"/>
</dbReference>
<dbReference type="PANTHER" id="PTHR43877:SF5">
    <property type="entry name" value="BLL8307 PROTEIN"/>
    <property type="match status" value="1"/>
</dbReference>
<reference evidence="4 5" key="1">
    <citation type="submission" date="2021-10" db="EMBL/GenBank/DDBJ databases">
        <title>Draft genome of Aestuariibacter halophilus JC2043.</title>
        <authorList>
            <person name="Emsley S.A."/>
            <person name="Pfannmuller K.M."/>
            <person name="Ushijima B."/>
            <person name="Saw J.H."/>
            <person name="Videau P."/>
        </authorList>
    </citation>
    <scope>NUCLEOTIDE SEQUENCE [LARGE SCALE GENOMIC DNA]</scope>
    <source>
        <strain evidence="4 5">JC2043</strain>
    </source>
</reference>
<evidence type="ECO:0000256" key="2">
    <source>
        <dbReference type="ARBA" id="ARBA00023315"/>
    </source>
</evidence>